<reference evidence="5 6" key="1">
    <citation type="submission" date="2021-01" db="EMBL/GenBank/DDBJ databases">
        <title>Genome public.</title>
        <authorList>
            <person name="Liu C."/>
            <person name="Sun Q."/>
        </authorList>
    </citation>
    <scope>NUCLEOTIDE SEQUENCE [LARGE SCALE GENOMIC DNA]</scope>
    <source>
        <strain evidence="5 6">JC656</strain>
    </source>
</reference>
<dbReference type="InterPro" id="IPR029063">
    <property type="entry name" value="SAM-dependent_MTases_sf"/>
</dbReference>
<dbReference type="Gene3D" id="3.40.50.150">
    <property type="entry name" value="Vaccinia Virus protein VP39"/>
    <property type="match status" value="1"/>
</dbReference>
<keyword evidence="2" id="KW-0808">Transferase</keyword>
<sequence>MVTFNHLDTGTPEDSWRMDRTLATAPPPDLTGLRALVVLAAHPDDETLGAGGLIAHAARSGAAVHVIVATDGEASHPDSPTLTPARLAEVRRREVKAALAALDPSAALRFLGLPDGSLAEQGGELERELGMALGDAVGGPGASGEGTGVVLAAPWRGDAHTDHDAAGAAAARAARNASVTLLEYPVWMWHWAEPGDPRVPWADARRLELDASLRSAKEQALAMHASQTAPLSVHRGDEALLSPGMQEHFERDYEIYFATPPRSARATFDAVHAASPDPWNFTTSWYERRKRAVTLAALPAPRYRRALEVGCSIGVLTGELAQRADEVVATDVSPLALERAAERLPHAAIRWENRRLPQDWPEGAFDLIVASEVGYYFSPPELDEFVQRCLESLTDDGALVACHWLGAIDGWQLNGEDVHARLRAEGALDTMVHHRERDFLLEVYAKAPAASVAQREGLP</sequence>
<organism evidence="5 6">
    <name type="scientific">Sinomonas cellulolyticus</name>
    <dbReference type="NCBI Taxonomy" id="2801916"/>
    <lineage>
        <taxon>Bacteria</taxon>
        <taxon>Bacillati</taxon>
        <taxon>Actinomycetota</taxon>
        <taxon>Actinomycetes</taxon>
        <taxon>Micrococcales</taxon>
        <taxon>Micrococcaceae</taxon>
        <taxon>Sinomonas</taxon>
    </lineage>
</organism>
<gene>
    <name evidence="5" type="ORF">JJE72_13080</name>
</gene>
<dbReference type="EMBL" id="JAERRC010000030">
    <property type="protein sequence ID" value="MBL0706425.1"/>
    <property type="molecule type" value="Genomic_DNA"/>
</dbReference>
<dbReference type="CDD" id="cd02440">
    <property type="entry name" value="AdoMet_MTases"/>
    <property type="match status" value="1"/>
</dbReference>
<dbReference type="InterPro" id="IPR024078">
    <property type="entry name" value="LmbE-like_dom_sf"/>
</dbReference>
<dbReference type="Pfam" id="PF05401">
    <property type="entry name" value="NodS"/>
    <property type="match status" value="1"/>
</dbReference>
<comment type="caution">
    <text evidence="5">The sequence shown here is derived from an EMBL/GenBank/DDBJ whole genome shotgun (WGS) entry which is preliminary data.</text>
</comment>
<evidence type="ECO:0000313" key="6">
    <source>
        <dbReference type="Proteomes" id="UP000639051"/>
    </source>
</evidence>
<name>A0ABS1K414_9MICC</name>
<dbReference type="GO" id="GO:0008168">
    <property type="term" value="F:methyltransferase activity"/>
    <property type="evidence" value="ECO:0007669"/>
    <property type="project" value="UniProtKB-KW"/>
</dbReference>
<keyword evidence="3" id="KW-0949">S-adenosyl-L-methionine</keyword>
<evidence type="ECO:0000256" key="1">
    <source>
        <dbReference type="ARBA" id="ARBA00022603"/>
    </source>
</evidence>
<dbReference type="PANTHER" id="PTHR43464:SF19">
    <property type="entry name" value="UBIQUINONE BIOSYNTHESIS O-METHYLTRANSFERASE, MITOCHONDRIAL"/>
    <property type="match status" value="1"/>
</dbReference>
<dbReference type="InterPro" id="IPR008715">
    <property type="entry name" value="SAM-MeTfrase_NodS-like"/>
</dbReference>
<dbReference type="SUPFAM" id="SSF102588">
    <property type="entry name" value="LmbE-like"/>
    <property type="match status" value="1"/>
</dbReference>
<evidence type="ECO:0000313" key="5">
    <source>
        <dbReference type="EMBL" id="MBL0706425.1"/>
    </source>
</evidence>
<evidence type="ECO:0000256" key="2">
    <source>
        <dbReference type="ARBA" id="ARBA00022679"/>
    </source>
</evidence>
<keyword evidence="6" id="KW-1185">Reference proteome</keyword>
<dbReference type="RefSeq" id="WP_189692818.1">
    <property type="nucleotide sequence ID" value="NZ_BNCM01000003.1"/>
</dbReference>
<dbReference type="InterPro" id="IPR003737">
    <property type="entry name" value="GlcNAc_PI_deacetylase-related"/>
</dbReference>
<dbReference type="PANTHER" id="PTHR43464">
    <property type="entry name" value="METHYLTRANSFERASE"/>
    <property type="match status" value="1"/>
</dbReference>
<evidence type="ECO:0000256" key="3">
    <source>
        <dbReference type="ARBA" id="ARBA00022691"/>
    </source>
</evidence>
<evidence type="ECO:0000256" key="4">
    <source>
        <dbReference type="ARBA" id="ARBA00022833"/>
    </source>
</evidence>
<dbReference type="GO" id="GO:0032259">
    <property type="term" value="P:methylation"/>
    <property type="evidence" value="ECO:0007669"/>
    <property type="project" value="UniProtKB-KW"/>
</dbReference>
<protein>
    <submittedName>
        <fullName evidence="5">Bifunctional PIG-L family deacetylase/class I SAM-dependent methyltransferase</fullName>
    </submittedName>
</protein>
<dbReference type="Proteomes" id="UP000639051">
    <property type="component" value="Unassembled WGS sequence"/>
</dbReference>
<dbReference type="Gene3D" id="3.40.50.10320">
    <property type="entry name" value="LmbE-like"/>
    <property type="match status" value="1"/>
</dbReference>
<keyword evidence="4" id="KW-0862">Zinc</keyword>
<accession>A0ABS1K414</accession>
<proteinExistence type="predicted"/>
<dbReference type="Pfam" id="PF02585">
    <property type="entry name" value="PIG-L"/>
    <property type="match status" value="1"/>
</dbReference>
<dbReference type="SUPFAM" id="SSF53335">
    <property type="entry name" value="S-adenosyl-L-methionine-dependent methyltransferases"/>
    <property type="match status" value="1"/>
</dbReference>
<keyword evidence="1 5" id="KW-0489">Methyltransferase</keyword>